<dbReference type="InterPro" id="IPR023404">
    <property type="entry name" value="rSAM_horseshoe"/>
</dbReference>
<name>A0ABV1B224_9FIRM</name>
<dbReference type="InterPro" id="IPR032432">
    <property type="entry name" value="Radical_SAM_C"/>
</dbReference>
<dbReference type="NCBIfam" id="TIGR01212">
    <property type="entry name" value="TIGR01212 family radical SAM protein"/>
    <property type="match status" value="1"/>
</dbReference>
<keyword evidence="5" id="KW-0408">Iron</keyword>
<protein>
    <submittedName>
        <fullName evidence="8">TIGR01212 family radical SAM protein</fullName>
    </submittedName>
</protein>
<dbReference type="InterPro" id="IPR039661">
    <property type="entry name" value="ELP3"/>
</dbReference>
<comment type="caution">
    <text evidence="8">The sequence shown here is derived from an EMBL/GenBank/DDBJ whole genome shotgun (WGS) entry which is preliminary data.</text>
</comment>
<dbReference type="SFLD" id="SFLDG01091">
    <property type="entry name" value="uncharacterized_CHP01210-like"/>
    <property type="match status" value="1"/>
</dbReference>
<evidence type="ECO:0000259" key="7">
    <source>
        <dbReference type="PROSITE" id="PS51918"/>
    </source>
</evidence>
<dbReference type="InterPro" id="IPR007197">
    <property type="entry name" value="rSAM"/>
</dbReference>
<dbReference type="SMART" id="SM00729">
    <property type="entry name" value="Elp3"/>
    <property type="match status" value="1"/>
</dbReference>
<dbReference type="Pfam" id="PF04055">
    <property type="entry name" value="Radical_SAM"/>
    <property type="match status" value="1"/>
</dbReference>
<keyword evidence="9" id="KW-1185">Reference proteome</keyword>
<keyword evidence="4" id="KW-0479">Metal-binding</keyword>
<dbReference type="PROSITE" id="PS51918">
    <property type="entry name" value="RADICAL_SAM"/>
    <property type="match status" value="1"/>
</dbReference>
<keyword evidence="3" id="KW-0949">S-adenosyl-L-methionine</keyword>
<dbReference type="PANTHER" id="PTHR11135:SF1">
    <property type="entry name" value="PROTEIN YHCC"/>
    <property type="match status" value="1"/>
</dbReference>
<evidence type="ECO:0000313" key="8">
    <source>
        <dbReference type="EMBL" id="MEQ2363988.1"/>
    </source>
</evidence>
<evidence type="ECO:0000256" key="5">
    <source>
        <dbReference type="ARBA" id="ARBA00023004"/>
    </source>
</evidence>
<dbReference type="InterPro" id="IPR058240">
    <property type="entry name" value="rSAM_sf"/>
</dbReference>
<evidence type="ECO:0000256" key="1">
    <source>
        <dbReference type="ARBA" id="ARBA00001966"/>
    </source>
</evidence>
<evidence type="ECO:0000256" key="6">
    <source>
        <dbReference type="ARBA" id="ARBA00023014"/>
    </source>
</evidence>
<feature type="domain" description="Radical SAM core" evidence="7">
    <location>
        <begin position="17"/>
        <end position="270"/>
    </location>
</feature>
<dbReference type="EMBL" id="JBBMEK010000017">
    <property type="protein sequence ID" value="MEQ2363988.1"/>
    <property type="molecule type" value="Genomic_DNA"/>
</dbReference>
<dbReference type="Pfam" id="PF16199">
    <property type="entry name" value="Radical_SAM_C"/>
    <property type="match status" value="1"/>
</dbReference>
<evidence type="ECO:0000256" key="4">
    <source>
        <dbReference type="ARBA" id="ARBA00022723"/>
    </source>
</evidence>
<dbReference type="RefSeq" id="WP_349083939.1">
    <property type="nucleotide sequence ID" value="NZ_JBBMEK010000017.1"/>
</dbReference>
<reference evidence="8 9" key="1">
    <citation type="submission" date="2024-03" db="EMBL/GenBank/DDBJ databases">
        <title>Human intestinal bacterial collection.</title>
        <authorList>
            <person name="Pauvert C."/>
            <person name="Hitch T.C.A."/>
            <person name="Clavel T."/>
        </authorList>
    </citation>
    <scope>NUCLEOTIDE SEQUENCE [LARGE SCALE GENOMIC DNA]</scope>
    <source>
        <strain evidence="8 9">CLA-AA-H190</strain>
    </source>
</reference>
<evidence type="ECO:0000313" key="9">
    <source>
        <dbReference type="Proteomes" id="UP001469749"/>
    </source>
</evidence>
<comment type="cofactor">
    <cofactor evidence="1">
        <name>[4Fe-4S] cluster</name>
        <dbReference type="ChEBI" id="CHEBI:49883"/>
    </cofactor>
</comment>
<organism evidence="8 9">
    <name type="scientific">Coprococcus intestinihominis</name>
    <dbReference type="NCBI Taxonomy" id="3133154"/>
    <lineage>
        <taxon>Bacteria</taxon>
        <taxon>Bacillati</taxon>
        <taxon>Bacillota</taxon>
        <taxon>Clostridia</taxon>
        <taxon>Lachnospirales</taxon>
        <taxon>Lachnospiraceae</taxon>
        <taxon>Coprococcus</taxon>
    </lineage>
</organism>
<keyword evidence="2" id="KW-0004">4Fe-4S</keyword>
<dbReference type="SFLD" id="SFLDG01086">
    <property type="entry name" value="elongater_protein-like"/>
    <property type="match status" value="1"/>
</dbReference>
<keyword evidence="6" id="KW-0411">Iron-sulfur</keyword>
<dbReference type="Proteomes" id="UP001469749">
    <property type="component" value="Unassembled WGS sequence"/>
</dbReference>
<dbReference type="SFLD" id="SFLDS00029">
    <property type="entry name" value="Radical_SAM"/>
    <property type="match status" value="1"/>
</dbReference>
<gene>
    <name evidence="8" type="ORF">WMO25_02625</name>
</gene>
<evidence type="ECO:0000256" key="3">
    <source>
        <dbReference type="ARBA" id="ARBA00022691"/>
    </source>
</evidence>
<proteinExistence type="predicted"/>
<dbReference type="CDD" id="cd01335">
    <property type="entry name" value="Radical_SAM"/>
    <property type="match status" value="1"/>
</dbReference>
<dbReference type="PANTHER" id="PTHR11135">
    <property type="entry name" value="HISTONE ACETYLTRANSFERASE-RELATED"/>
    <property type="match status" value="1"/>
</dbReference>
<dbReference type="InterPro" id="IPR006638">
    <property type="entry name" value="Elp3/MiaA/NifB-like_rSAM"/>
</dbReference>
<dbReference type="Gene3D" id="3.80.30.20">
    <property type="entry name" value="tm_1862 like domain"/>
    <property type="match status" value="1"/>
</dbReference>
<sequence>MWADKRYHSLDYEMKARYGHKIYKIALDGGFTCPNRDGLIDARGCIFCSAGGSGDFAASRNQSITEQIEEGKQLLAGKRLSGQPEIGSKESPMPCYIAYFQAFTGTYAPIDRLRALYTEAIRHPEVAILSIATRPDCLQPEVLDLLSELNRIKPVWVELGLQSIHPQTAAYIRRGYPLSVYDAAVLNLHERGIEVITHVILGLPGETADDMLATADYIAHQPIQGVKFQLLHVLKGTDLYTDYLQQPFHVLTLEEYTDILIRCIEHMPPDVIIHRITGDGPKHLLAAPDWSRNKKQVLNHIHHCMKLRNAWQGRCYVPLTNAYYDRN</sequence>
<evidence type="ECO:0000256" key="2">
    <source>
        <dbReference type="ARBA" id="ARBA00022485"/>
    </source>
</evidence>
<dbReference type="SUPFAM" id="SSF102114">
    <property type="entry name" value="Radical SAM enzymes"/>
    <property type="match status" value="1"/>
</dbReference>
<accession>A0ABV1B224</accession>
<dbReference type="InterPro" id="IPR005911">
    <property type="entry name" value="YhcC-like"/>
</dbReference>